<dbReference type="RefSeq" id="WP_028180870.1">
    <property type="nucleotide sequence ID" value="NZ_JACEGD010000011.1"/>
</dbReference>
<keyword evidence="1" id="KW-0812">Transmembrane</keyword>
<feature type="transmembrane region" description="Helical" evidence="1">
    <location>
        <begin position="38"/>
        <end position="56"/>
    </location>
</feature>
<dbReference type="Proteomes" id="UP001194539">
    <property type="component" value="Unassembled WGS sequence"/>
</dbReference>
<organism evidence="2 3">
    <name type="scientific">Bradyrhizobium diversitatis</name>
    <dbReference type="NCBI Taxonomy" id="2755406"/>
    <lineage>
        <taxon>Bacteria</taxon>
        <taxon>Pseudomonadati</taxon>
        <taxon>Pseudomonadota</taxon>
        <taxon>Alphaproteobacteria</taxon>
        <taxon>Hyphomicrobiales</taxon>
        <taxon>Nitrobacteraceae</taxon>
        <taxon>Bradyrhizobium</taxon>
    </lineage>
</organism>
<reference evidence="2 3" key="1">
    <citation type="submission" date="2020-07" db="EMBL/GenBank/DDBJ databases">
        <title>Bradyrhizobium diversity isolated from nodules of indigenous legumes of Western Australia.</title>
        <authorList>
            <person name="Klepa M.S."/>
        </authorList>
    </citation>
    <scope>NUCLEOTIDE SEQUENCE [LARGE SCALE GENOMIC DNA]</scope>
    <source>
        <strain evidence="2 3">CNPSo 4019</strain>
    </source>
</reference>
<protein>
    <recommendedName>
        <fullName evidence="4">DUF4175 domain-containing protein</fullName>
    </recommendedName>
</protein>
<name>A0ABS0P1V2_9BRAD</name>
<evidence type="ECO:0000256" key="1">
    <source>
        <dbReference type="SAM" id="Phobius"/>
    </source>
</evidence>
<sequence length="64" mass="7076">MTRKRHTTGEIFRWPLLLGVLILVGLASALFGDDGWDALSWAALAIPLAVLGWKASRRPHLPRS</sequence>
<keyword evidence="1" id="KW-0472">Membrane</keyword>
<evidence type="ECO:0008006" key="4">
    <source>
        <dbReference type="Google" id="ProtNLM"/>
    </source>
</evidence>
<accession>A0ABS0P1V2</accession>
<evidence type="ECO:0000313" key="2">
    <source>
        <dbReference type="EMBL" id="MBH5387243.1"/>
    </source>
</evidence>
<gene>
    <name evidence="2" type="ORF">H1B27_13310</name>
</gene>
<proteinExistence type="predicted"/>
<feature type="transmembrane region" description="Helical" evidence="1">
    <location>
        <begin position="12"/>
        <end position="32"/>
    </location>
</feature>
<keyword evidence="1" id="KW-1133">Transmembrane helix</keyword>
<dbReference type="GeneID" id="93211939"/>
<comment type="caution">
    <text evidence="2">The sequence shown here is derived from an EMBL/GenBank/DDBJ whole genome shotgun (WGS) entry which is preliminary data.</text>
</comment>
<keyword evidence="3" id="KW-1185">Reference proteome</keyword>
<dbReference type="EMBL" id="JACEGD010000011">
    <property type="protein sequence ID" value="MBH5387243.1"/>
    <property type="molecule type" value="Genomic_DNA"/>
</dbReference>
<evidence type="ECO:0000313" key="3">
    <source>
        <dbReference type="Proteomes" id="UP001194539"/>
    </source>
</evidence>